<evidence type="ECO:0000313" key="2">
    <source>
        <dbReference type="WBParaSite" id="nRc.2.0.1.t14790-RA"/>
    </source>
</evidence>
<proteinExistence type="predicted"/>
<dbReference type="AlphaFoldDB" id="A0A915ILU9"/>
<dbReference type="WBParaSite" id="nRc.2.0.1.t14790-RA">
    <property type="protein sequence ID" value="nRc.2.0.1.t14790-RA"/>
    <property type="gene ID" value="nRc.2.0.1.g14790"/>
</dbReference>
<evidence type="ECO:0000313" key="1">
    <source>
        <dbReference type="Proteomes" id="UP000887565"/>
    </source>
</evidence>
<reference evidence="2" key="1">
    <citation type="submission" date="2022-11" db="UniProtKB">
        <authorList>
            <consortium name="WormBaseParasite"/>
        </authorList>
    </citation>
    <scope>IDENTIFICATION</scope>
</reference>
<name>A0A915ILU9_ROMCU</name>
<sequence length="47" mass="5563">MIQFSFNFRTSSKMLAIDVQIIDQQVRLCYGSMYLERLKLILLHGIK</sequence>
<dbReference type="Proteomes" id="UP000887565">
    <property type="component" value="Unplaced"/>
</dbReference>
<protein>
    <submittedName>
        <fullName evidence="2">Uncharacterized protein</fullName>
    </submittedName>
</protein>
<organism evidence="1 2">
    <name type="scientific">Romanomermis culicivorax</name>
    <name type="common">Nematode worm</name>
    <dbReference type="NCBI Taxonomy" id="13658"/>
    <lineage>
        <taxon>Eukaryota</taxon>
        <taxon>Metazoa</taxon>
        <taxon>Ecdysozoa</taxon>
        <taxon>Nematoda</taxon>
        <taxon>Enoplea</taxon>
        <taxon>Dorylaimia</taxon>
        <taxon>Mermithida</taxon>
        <taxon>Mermithoidea</taxon>
        <taxon>Mermithidae</taxon>
        <taxon>Romanomermis</taxon>
    </lineage>
</organism>
<keyword evidence="1" id="KW-1185">Reference proteome</keyword>
<accession>A0A915ILU9</accession>